<evidence type="ECO:0000313" key="2">
    <source>
        <dbReference type="EMBL" id="PYE84394.1"/>
    </source>
</evidence>
<dbReference type="AlphaFoldDB" id="A0A318T2F1"/>
<evidence type="ECO:0000256" key="1">
    <source>
        <dbReference type="SAM" id="SignalP"/>
    </source>
</evidence>
<evidence type="ECO:0008006" key="4">
    <source>
        <dbReference type="Google" id="ProtNLM"/>
    </source>
</evidence>
<dbReference type="OrthoDB" id="7844595at2"/>
<dbReference type="EMBL" id="QJTE01000002">
    <property type="protein sequence ID" value="PYE84394.1"/>
    <property type="molecule type" value="Genomic_DNA"/>
</dbReference>
<dbReference type="Proteomes" id="UP000248311">
    <property type="component" value="Unassembled WGS sequence"/>
</dbReference>
<reference evidence="2 3" key="1">
    <citation type="submission" date="2018-06" db="EMBL/GenBank/DDBJ databases">
        <title>Genomic Encyclopedia of Type Strains, Phase III (KMG-III): the genomes of soil and plant-associated and newly described type strains.</title>
        <authorList>
            <person name="Whitman W."/>
        </authorList>
    </citation>
    <scope>NUCLEOTIDE SEQUENCE [LARGE SCALE GENOMIC DNA]</scope>
    <source>
        <strain evidence="2 3">CECT 9025</strain>
    </source>
</reference>
<keyword evidence="1" id="KW-0732">Signal</keyword>
<sequence>MIEGLPLSHRLAVASLRTALAALCLAPVATPAQEALPDSSLPEQLFQLPAGCEAYVTVQKRDCVVSHMFTCSGDPGGHQRRVDMDEEGMTYIGLIDAETQWIESRHLLAGSVETLQPGPRDPASFTELAATGRDGFDFITRQEGTGLRTRYVGEDRLTGETVTVDGVTLEQTEFQVRAIDPATKQEVWRSEGNEFINRDWRSFVSGTRSVTTPNDSYSSDSRPAAFAFPGEEGFLSSVPRYGCSAMMSQLDLGLSEAPA</sequence>
<gene>
    <name evidence="2" type="ORF">DFP88_102192</name>
</gene>
<proteinExistence type="predicted"/>
<feature type="signal peptide" evidence="1">
    <location>
        <begin position="1"/>
        <end position="34"/>
    </location>
</feature>
<evidence type="ECO:0000313" key="3">
    <source>
        <dbReference type="Proteomes" id="UP000248311"/>
    </source>
</evidence>
<dbReference type="RefSeq" id="WP_110813498.1">
    <property type="nucleotide sequence ID" value="NZ_QJTE01000002.1"/>
</dbReference>
<accession>A0A318T2F1</accession>
<organism evidence="2 3">
    <name type="scientific">Pseudoroseicyclus aestuarii</name>
    <dbReference type="NCBI Taxonomy" id="1795041"/>
    <lineage>
        <taxon>Bacteria</taxon>
        <taxon>Pseudomonadati</taxon>
        <taxon>Pseudomonadota</taxon>
        <taxon>Alphaproteobacteria</taxon>
        <taxon>Rhodobacterales</taxon>
        <taxon>Paracoccaceae</taxon>
        <taxon>Pseudoroseicyclus</taxon>
    </lineage>
</organism>
<comment type="caution">
    <text evidence="2">The sequence shown here is derived from an EMBL/GenBank/DDBJ whole genome shotgun (WGS) entry which is preliminary data.</text>
</comment>
<name>A0A318T2F1_9RHOB</name>
<protein>
    <recommendedName>
        <fullName evidence="4">Group 4 capsule polysaccharide lipoprotein GfcB/YjbF</fullName>
    </recommendedName>
</protein>
<keyword evidence="3" id="KW-1185">Reference proteome</keyword>
<feature type="chain" id="PRO_5016425980" description="Group 4 capsule polysaccharide lipoprotein GfcB/YjbF" evidence="1">
    <location>
        <begin position="35"/>
        <end position="259"/>
    </location>
</feature>